<feature type="transmembrane region" description="Helical" evidence="1">
    <location>
        <begin position="7"/>
        <end position="26"/>
    </location>
</feature>
<dbReference type="Proteomes" id="UP000323242">
    <property type="component" value="Unassembled WGS sequence"/>
</dbReference>
<comment type="caution">
    <text evidence="2">The sequence shown here is derived from an EMBL/GenBank/DDBJ whole genome shotgun (WGS) entry which is preliminary data.</text>
</comment>
<protein>
    <submittedName>
        <fullName evidence="2">Uncharacterized protein</fullName>
    </submittedName>
</protein>
<proteinExistence type="predicted"/>
<sequence>MKPSFMGVVLMSDGAVATAAGAAMYVLPGPGLPVVVGGLTALGVGAAVRVAGGPEGRSARRPG</sequence>
<evidence type="ECO:0000313" key="3">
    <source>
        <dbReference type="Proteomes" id="UP000323242"/>
    </source>
</evidence>
<gene>
    <name evidence="2" type="ORF">FY004_24500</name>
</gene>
<keyword evidence="1" id="KW-0472">Membrane</keyword>
<dbReference type="AlphaFoldDB" id="A0A5D4ITB7"/>
<reference evidence="2 3" key="1">
    <citation type="submission" date="2019-08" db="EMBL/GenBank/DDBJ databases">
        <title>Draft genome for granaticin producer strain Streptomyces parvus C05.</title>
        <authorList>
            <person name="Gonzalez-Pimentel J.L."/>
        </authorList>
    </citation>
    <scope>NUCLEOTIDE SEQUENCE [LARGE SCALE GENOMIC DNA]</scope>
    <source>
        <strain evidence="2 3">C05</strain>
    </source>
</reference>
<keyword evidence="3" id="KW-1185">Reference proteome</keyword>
<name>A0A5D4ITB7_9ACTN</name>
<keyword evidence="1" id="KW-1133">Transmembrane helix</keyword>
<organism evidence="2 3">
    <name type="scientific">Streptomyces parvus</name>
    <dbReference type="NCBI Taxonomy" id="66428"/>
    <lineage>
        <taxon>Bacteria</taxon>
        <taxon>Bacillati</taxon>
        <taxon>Actinomycetota</taxon>
        <taxon>Actinomycetes</taxon>
        <taxon>Kitasatosporales</taxon>
        <taxon>Streptomycetaceae</taxon>
        <taxon>Streptomyces</taxon>
    </lineage>
</organism>
<feature type="transmembrane region" description="Helical" evidence="1">
    <location>
        <begin position="32"/>
        <end position="51"/>
    </location>
</feature>
<accession>A0A5D4ITB7</accession>
<evidence type="ECO:0000313" key="2">
    <source>
        <dbReference type="EMBL" id="TYR55584.1"/>
    </source>
</evidence>
<dbReference type="EMBL" id="VSZQ01000147">
    <property type="protein sequence ID" value="TYR55584.1"/>
    <property type="molecule type" value="Genomic_DNA"/>
</dbReference>
<keyword evidence="1" id="KW-0812">Transmembrane</keyword>
<evidence type="ECO:0000256" key="1">
    <source>
        <dbReference type="SAM" id="Phobius"/>
    </source>
</evidence>